<comment type="caution">
    <text evidence="1">The sequence shown here is derived from an EMBL/GenBank/DDBJ whole genome shotgun (WGS) entry which is preliminary data.</text>
</comment>
<dbReference type="AlphaFoldDB" id="A0A8S1V0G6"/>
<dbReference type="Proteomes" id="UP000683925">
    <property type="component" value="Unassembled WGS sequence"/>
</dbReference>
<keyword evidence="2" id="KW-1185">Reference proteome</keyword>
<proteinExistence type="predicted"/>
<dbReference type="EMBL" id="CAJJDP010000055">
    <property type="protein sequence ID" value="CAD8170375.1"/>
    <property type="molecule type" value="Genomic_DNA"/>
</dbReference>
<evidence type="ECO:0000313" key="1">
    <source>
        <dbReference type="EMBL" id="CAD8170375.1"/>
    </source>
</evidence>
<reference evidence="1" key="1">
    <citation type="submission" date="2021-01" db="EMBL/GenBank/DDBJ databases">
        <authorList>
            <consortium name="Genoscope - CEA"/>
            <person name="William W."/>
        </authorList>
    </citation>
    <scope>NUCLEOTIDE SEQUENCE</scope>
</reference>
<protein>
    <submittedName>
        <fullName evidence="1">Uncharacterized protein</fullName>
    </submittedName>
</protein>
<name>A0A8S1V0G6_PAROT</name>
<evidence type="ECO:0000313" key="2">
    <source>
        <dbReference type="Proteomes" id="UP000683925"/>
    </source>
</evidence>
<accession>A0A8S1V0G6</accession>
<organism evidence="1 2">
    <name type="scientific">Paramecium octaurelia</name>
    <dbReference type="NCBI Taxonomy" id="43137"/>
    <lineage>
        <taxon>Eukaryota</taxon>
        <taxon>Sar</taxon>
        <taxon>Alveolata</taxon>
        <taxon>Ciliophora</taxon>
        <taxon>Intramacronucleata</taxon>
        <taxon>Oligohymenophorea</taxon>
        <taxon>Peniculida</taxon>
        <taxon>Parameciidae</taxon>
        <taxon>Paramecium</taxon>
    </lineage>
</organism>
<gene>
    <name evidence="1" type="ORF">POCTA_138.1.T0550146</name>
</gene>
<sequence length="50" mass="6043">MKSQFARIQNSAEYEESFFLVRKQFYNKPQTNPQLDNLNKWQNEKSIGFV</sequence>